<dbReference type="OrthoDB" id="9804434at2"/>
<dbReference type="UniPathway" id="UPA00098">
    <property type="reaction ID" value="UER00359"/>
</dbReference>
<dbReference type="InterPro" id="IPR011529">
    <property type="entry name" value="Glu_5kinase"/>
</dbReference>
<dbReference type="FunFam" id="2.30.130.10:FF:000007">
    <property type="entry name" value="Glutamate 5-kinase"/>
    <property type="match status" value="1"/>
</dbReference>
<feature type="binding site" evidence="8">
    <location>
        <position position="9"/>
    </location>
    <ligand>
        <name>ATP</name>
        <dbReference type="ChEBI" id="CHEBI:30616"/>
    </ligand>
</feature>
<dbReference type="InterPro" id="IPR019797">
    <property type="entry name" value="Glutamate_5-kinase_CS"/>
</dbReference>
<keyword evidence="3 8" id="KW-0641">Proline biosynthesis</keyword>
<dbReference type="Gene3D" id="2.30.130.10">
    <property type="entry name" value="PUA domain"/>
    <property type="match status" value="1"/>
</dbReference>
<evidence type="ECO:0000313" key="10">
    <source>
        <dbReference type="EMBL" id="KLI03298.1"/>
    </source>
</evidence>
<keyword evidence="7 8" id="KW-0067">ATP-binding</keyword>
<keyword evidence="1 8" id="KW-0963">Cytoplasm</keyword>
<dbReference type="PRINTS" id="PR00474">
    <property type="entry name" value="GLU5KINASE"/>
</dbReference>
<evidence type="ECO:0000256" key="2">
    <source>
        <dbReference type="ARBA" id="ARBA00022605"/>
    </source>
</evidence>
<dbReference type="GO" id="GO:0055129">
    <property type="term" value="P:L-proline biosynthetic process"/>
    <property type="evidence" value="ECO:0007669"/>
    <property type="project" value="UniProtKB-UniRule"/>
</dbReference>
<dbReference type="CDD" id="cd21157">
    <property type="entry name" value="PUA_G5K"/>
    <property type="match status" value="1"/>
</dbReference>
<keyword evidence="11" id="KW-1185">Reference proteome</keyword>
<dbReference type="CDD" id="cd04242">
    <property type="entry name" value="AAK_G5K_ProB"/>
    <property type="match status" value="1"/>
</dbReference>
<dbReference type="PANTHER" id="PTHR43654">
    <property type="entry name" value="GLUTAMATE 5-KINASE"/>
    <property type="match status" value="1"/>
</dbReference>
<dbReference type="GO" id="GO:0003723">
    <property type="term" value="F:RNA binding"/>
    <property type="evidence" value="ECO:0007669"/>
    <property type="project" value="InterPro"/>
</dbReference>
<dbReference type="PROSITE" id="PS50890">
    <property type="entry name" value="PUA"/>
    <property type="match status" value="1"/>
</dbReference>
<comment type="pathway">
    <text evidence="8">Amino-acid biosynthesis; L-proline biosynthesis; L-glutamate 5-semialdehyde from L-glutamate: step 1/2.</text>
</comment>
<dbReference type="InterPro" id="IPR002478">
    <property type="entry name" value="PUA"/>
</dbReference>
<dbReference type="NCBIfam" id="TIGR01027">
    <property type="entry name" value="proB"/>
    <property type="match status" value="1"/>
</dbReference>
<dbReference type="InterPro" id="IPR001057">
    <property type="entry name" value="Glu/AcGlu_kinase"/>
</dbReference>
<keyword evidence="4 8" id="KW-0808">Transferase</keyword>
<evidence type="ECO:0000256" key="3">
    <source>
        <dbReference type="ARBA" id="ARBA00022650"/>
    </source>
</evidence>
<evidence type="ECO:0000256" key="1">
    <source>
        <dbReference type="ARBA" id="ARBA00022490"/>
    </source>
</evidence>
<feature type="binding site" evidence="8">
    <location>
        <begin position="211"/>
        <end position="217"/>
    </location>
    <ligand>
        <name>ATP</name>
        <dbReference type="ChEBI" id="CHEBI:30616"/>
    </ligand>
</feature>
<comment type="similarity">
    <text evidence="8">Belongs to the glutamate 5-kinase family.</text>
</comment>
<dbReference type="EC" id="2.7.2.11" evidence="8"/>
<comment type="catalytic activity">
    <reaction evidence="8">
        <text>L-glutamate + ATP = L-glutamyl 5-phosphate + ADP</text>
        <dbReference type="Rhea" id="RHEA:14877"/>
        <dbReference type="ChEBI" id="CHEBI:29985"/>
        <dbReference type="ChEBI" id="CHEBI:30616"/>
        <dbReference type="ChEBI" id="CHEBI:58274"/>
        <dbReference type="ChEBI" id="CHEBI:456216"/>
        <dbReference type="EC" id="2.7.2.11"/>
    </reaction>
</comment>
<evidence type="ECO:0000256" key="7">
    <source>
        <dbReference type="ARBA" id="ARBA00022840"/>
    </source>
</evidence>
<dbReference type="Pfam" id="PF00696">
    <property type="entry name" value="AA_kinase"/>
    <property type="match status" value="1"/>
</dbReference>
<dbReference type="STRING" id="1069536.SINU_03560"/>
<feature type="binding site" evidence="8">
    <location>
        <position position="49"/>
    </location>
    <ligand>
        <name>substrate</name>
    </ligand>
</feature>
<feature type="binding site" evidence="8">
    <location>
        <position position="148"/>
    </location>
    <ligand>
        <name>substrate</name>
    </ligand>
</feature>
<feature type="binding site" evidence="8">
    <location>
        <position position="136"/>
    </location>
    <ligand>
        <name>substrate</name>
    </ligand>
</feature>
<dbReference type="GO" id="GO:0005524">
    <property type="term" value="F:ATP binding"/>
    <property type="evidence" value="ECO:0007669"/>
    <property type="project" value="UniProtKB-KW"/>
</dbReference>
<dbReference type="InterPro" id="IPR015947">
    <property type="entry name" value="PUA-like_sf"/>
</dbReference>
<protein>
    <recommendedName>
        <fullName evidence="8">Glutamate 5-kinase</fullName>
        <ecNumber evidence="8">2.7.2.11</ecNumber>
    </recommendedName>
    <alternativeName>
        <fullName evidence="8">Gamma-glutamyl kinase</fullName>
        <shortName evidence="8">GK</shortName>
    </alternativeName>
</protein>
<feature type="binding site" evidence="8">
    <location>
        <begin position="168"/>
        <end position="169"/>
    </location>
    <ligand>
        <name>ATP</name>
        <dbReference type="ChEBI" id="CHEBI:30616"/>
    </ligand>
</feature>
<dbReference type="PROSITE" id="PS00902">
    <property type="entry name" value="GLUTAMATE_5_KINASE"/>
    <property type="match status" value="1"/>
</dbReference>
<evidence type="ECO:0000256" key="6">
    <source>
        <dbReference type="ARBA" id="ARBA00022777"/>
    </source>
</evidence>
<dbReference type="GO" id="GO:0004349">
    <property type="term" value="F:glutamate 5-kinase activity"/>
    <property type="evidence" value="ECO:0007669"/>
    <property type="project" value="UniProtKB-UniRule"/>
</dbReference>
<dbReference type="InterPro" id="IPR036974">
    <property type="entry name" value="PUA_sf"/>
</dbReference>
<evidence type="ECO:0000256" key="5">
    <source>
        <dbReference type="ARBA" id="ARBA00022741"/>
    </source>
</evidence>
<keyword evidence="6 8" id="KW-0418">Kinase</keyword>
<dbReference type="PIRSF" id="PIRSF000729">
    <property type="entry name" value="GK"/>
    <property type="match status" value="1"/>
</dbReference>
<keyword evidence="2 8" id="KW-0028">Amino-acid biosynthesis</keyword>
<dbReference type="InterPro" id="IPR041739">
    <property type="entry name" value="G5K_ProB"/>
</dbReference>
<dbReference type="HAMAP" id="MF_00456">
    <property type="entry name" value="ProB"/>
    <property type="match status" value="1"/>
</dbReference>
<dbReference type="GO" id="GO:0005829">
    <property type="term" value="C:cytosol"/>
    <property type="evidence" value="ECO:0007669"/>
    <property type="project" value="TreeGrafter"/>
</dbReference>
<dbReference type="SUPFAM" id="SSF53633">
    <property type="entry name" value="Carbamate kinase-like"/>
    <property type="match status" value="1"/>
</dbReference>
<dbReference type="FunFam" id="3.40.1160.10:FF:000018">
    <property type="entry name" value="Glutamate 5-kinase"/>
    <property type="match status" value="1"/>
</dbReference>
<dbReference type="Gene3D" id="3.40.1160.10">
    <property type="entry name" value="Acetylglutamate kinase-like"/>
    <property type="match status" value="1"/>
</dbReference>
<comment type="subcellular location">
    <subcellularLocation>
        <location evidence="8">Cytoplasm</location>
    </subcellularLocation>
</comment>
<comment type="caution">
    <text evidence="10">The sequence shown here is derived from an EMBL/GenBank/DDBJ whole genome shotgun (WGS) entry which is preliminary data.</text>
</comment>
<dbReference type="InterPro" id="IPR001048">
    <property type="entry name" value="Asp/Glu/Uridylate_kinase"/>
</dbReference>
<sequence>MNTKRVVVKIGSSSLTDAHGQLDAEKLEDHVAAIARLASSGYQIVLVSSGAIAAGYSGLGYPARPVTIAGKQAAAAVGQVMLLNHYARAFHKYGITIAQLLLARQDFERREQMSHAYSALSELLKRSVIPIINENDSVSLEELTFGDNDMLSALVSGLIHADFLAILTDVNGLYDKNPNEYDDAIRYHYLDQLPDHLLNETSAASGSKVGTGGMKSKLCAARTALSLGVRTFIGTGKGTDKLVAIIKGEGDGTYIGSRELKPSLKVSKQWIALHSPVSGKIEIDDGAVHALMEKGKSLLPAGIRQIKGHFHAGEVIQIVDRKNHVLGKGQVNYSSEQLEEIKRMNSTHAMDLIDGGHPEVVHRDNWVPWTATLRPEKKKGARANGLSKEK</sequence>
<dbReference type="EMBL" id="AFVQ02000044">
    <property type="protein sequence ID" value="KLI03298.1"/>
    <property type="molecule type" value="Genomic_DNA"/>
</dbReference>
<accession>A0A0U1QR99</accession>
<evidence type="ECO:0000256" key="4">
    <source>
        <dbReference type="ARBA" id="ARBA00022679"/>
    </source>
</evidence>
<gene>
    <name evidence="8" type="primary">proB</name>
    <name evidence="10" type="ORF">SINU_03560</name>
</gene>
<evidence type="ECO:0000259" key="9">
    <source>
        <dbReference type="SMART" id="SM00359"/>
    </source>
</evidence>
<dbReference type="RefSeq" id="WP_029548153.1">
    <property type="nucleotide sequence ID" value="NZ_AFVQ02000044.1"/>
</dbReference>
<dbReference type="AlphaFoldDB" id="A0A0U1QR99"/>
<dbReference type="SMART" id="SM00359">
    <property type="entry name" value="PUA"/>
    <property type="match status" value="1"/>
</dbReference>
<dbReference type="InterPro" id="IPR005715">
    <property type="entry name" value="Glu_5kinase/COase_Synthase"/>
</dbReference>
<name>A0A0U1QR99_9BACL</name>
<dbReference type="InterPro" id="IPR036393">
    <property type="entry name" value="AceGlu_kinase-like_sf"/>
</dbReference>
<proteinExistence type="inferred from homology"/>
<comment type="function">
    <text evidence="8">Catalyzes the transfer of a phosphate group to glutamate to form L-glutamate 5-phosphate.</text>
</comment>
<dbReference type="Pfam" id="PF01472">
    <property type="entry name" value="PUA"/>
    <property type="match status" value="1"/>
</dbReference>
<evidence type="ECO:0000313" key="11">
    <source>
        <dbReference type="Proteomes" id="UP000035553"/>
    </source>
</evidence>
<dbReference type="SUPFAM" id="SSF88697">
    <property type="entry name" value="PUA domain-like"/>
    <property type="match status" value="1"/>
</dbReference>
<reference evidence="10 11" key="1">
    <citation type="journal article" date="2011" name="J. Bacteriol.">
        <title>Draft genome sequence of Sporolactobacillus inulinus strain CASD, an efficient D-lactic acid-producing bacterium with high-concentration lactate tolerance capability.</title>
        <authorList>
            <person name="Yu B."/>
            <person name="Su F."/>
            <person name="Wang L."/>
            <person name="Xu K."/>
            <person name="Zhao B."/>
            <person name="Xu P."/>
        </authorList>
    </citation>
    <scope>NUCLEOTIDE SEQUENCE [LARGE SCALE GENOMIC DNA]</scope>
    <source>
        <strain evidence="10 11">CASD</strain>
    </source>
</reference>
<evidence type="ECO:0000256" key="8">
    <source>
        <dbReference type="HAMAP-Rule" id="MF_00456"/>
    </source>
</evidence>
<keyword evidence="5 8" id="KW-0547">Nucleotide-binding</keyword>
<feature type="domain" description="PUA" evidence="9">
    <location>
        <begin position="279"/>
        <end position="362"/>
    </location>
</feature>
<dbReference type="Proteomes" id="UP000035553">
    <property type="component" value="Unassembled WGS sequence"/>
</dbReference>
<dbReference type="PANTHER" id="PTHR43654:SF1">
    <property type="entry name" value="ISOPENTENYL PHOSPHATE KINASE"/>
    <property type="match status" value="1"/>
</dbReference>
<organism evidence="10 11">
    <name type="scientific">Sporolactobacillus inulinus CASD</name>
    <dbReference type="NCBI Taxonomy" id="1069536"/>
    <lineage>
        <taxon>Bacteria</taxon>
        <taxon>Bacillati</taxon>
        <taxon>Bacillota</taxon>
        <taxon>Bacilli</taxon>
        <taxon>Bacillales</taxon>
        <taxon>Sporolactobacillaceae</taxon>
        <taxon>Sporolactobacillus</taxon>
    </lineage>
</organism>